<dbReference type="Proteomes" id="UP000499080">
    <property type="component" value="Unassembled WGS sequence"/>
</dbReference>
<evidence type="ECO:0000313" key="2">
    <source>
        <dbReference type="Proteomes" id="UP000499080"/>
    </source>
</evidence>
<protein>
    <submittedName>
        <fullName evidence="1">Uncharacterized protein</fullName>
    </submittedName>
</protein>
<dbReference type="EMBL" id="BGPR01000212">
    <property type="protein sequence ID" value="GBM05149.1"/>
    <property type="molecule type" value="Genomic_DNA"/>
</dbReference>
<reference evidence="1 2" key="1">
    <citation type="journal article" date="2019" name="Sci. Rep.">
        <title>Orb-weaving spider Araneus ventricosus genome elucidates the spidroin gene catalogue.</title>
        <authorList>
            <person name="Kono N."/>
            <person name="Nakamura H."/>
            <person name="Ohtoshi R."/>
            <person name="Moran D.A.P."/>
            <person name="Shinohara A."/>
            <person name="Yoshida Y."/>
            <person name="Fujiwara M."/>
            <person name="Mori M."/>
            <person name="Tomita M."/>
            <person name="Arakawa K."/>
        </authorList>
    </citation>
    <scope>NUCLEOTIDE SEQUENCE [LARGE SCALE GENOMIC DNA]</scope>
</reference>
<organism evidence="1 2">
    <name type="scientific">Araneus ventricosus</name>
    <name type="common">Orbweaver spider</name>
    <name type="synonym">Epeira ventricosa</name>
    <dbReference type="NCBI Taxonomy" id="182803"/>
    <lineage>
        <taxon>Eukaryota</taxon>
        <taxon>Metazoa</taxon>
        <taxon>Ecdysozoa</taxon>
        <taxon>Arthropoda</taxon>
        <taxon>Chelicerata</taxon>
        <taxon>Arachnida</taxon>
        <taxon>Araneae</taxon>
        <taxon>Araneomorphae</taxon>
        <taxon>Entelegynae</taxon>
        <taxon>Araneoidea</taxon>
        <taxon>Araneidae</taxon>
        <taxon>Araneus</taxon>
    </lineage>
</organism>
<gene>
    <name evidence="1" type="ORF">AVEN_197711_1</name>
</gene>
<evidence type="ECO:0000313" key="1">
    <source>
        <dbReference type="EMBL" id="GBM05149.1"/>
    </source>
</evidence>
<keyword evidence="2" id="KW-1185">Reference proteome</keyword>
<dbReference type="AlphaFoldDB" id="A0A4Y2CLU9"/>
<name>A0A4Y2CLU9_ARAVE</name>
<sequence>MNRDFDETTYKCVVVVSYSTCSSPQLDQVQESSRPEKTNDSWIKVAVPLKDGFLDFGIGSEMATCKELLQRSEEMKITWYEILAVGRVLQCLCGGRDRQFRTPVFVKKSCFHTCFRDNTRSFLNCPRRPCLPKGCKAHVTCRREENIHVLQTYTNWR</sequence>
<proteinExistence type="predicted"/>
<comment type="caution">
    <text evidence="1">The sequence shown here is derived from an EMBL/GenBank/DDBJ whole genome shotgun (WGS) entry which is preliminary data.</text>
</comment>
<accession>A0A4Y2CLU9</accession>